<evidence type="ECO:0000313" key="7">
    <source>
        <dbReference type="EMBL" id="GCF95849.1"/>
    </source>
</evidence>
<dbReference type="AlphaFoldDB" id="A0A4V0WQ22"/>
<dbReference type="InterPro" id="IPR037171">
    <property type="entry name" value="NagB/RpiA_transferase-like"/>
</dbReference>
<gene>
    <name evidence="7" type="ORF">NRIC_37400</name>
</gene>
<dbReference type="Gene3D" id="3.40.50.1360">
    <property type="match status" value="1"/>
</dbReference>
<feature type="domain" description="RNA polymerase sigma-70 region 4" evidence="6">
    <location>
        <begin position="14"/>
        <end position="41"/>
    </location>
</feature>
<evidence type="ECO:0000256" key="2">
    <source>
        <dbReference type="ARBA" id="ARBA00023015"/>
    </source>
</evidence>
<keyword evidence="3" id="KW-0238">DNA-binding</keyword>
<dbReference type="GO" id="GO:0003677">
    <property type="term" value="F:DNA binding"/>
    <property type="evidence" value="ECO:0007669"/>
    <property type="project" value="UniProtKB-KW"/>
</dbReference>
<proteinExistence type="inferred from homology"/>
<dbReference type="Gene3D" id="1.10.10.60">
    <property type="entry name" value="Homeodomain-like"/>
    <property type="match status" value="1"/>
</dbReference>
<evidence type="ECO:0000256" key="1">
    <source>
        <dbReference type="ARBA" id="ARBA00010466"/>
    </source>
</evidence>
<keyword evidence="4" id="KW-0804">Transcription</keyword>
<dbReference type="EMBL" id="BJCC01000042">
    <property type="protein sequence ID" value="GCF95849.1"/>
    <property type="molecule type" value="Genomic_DNA"/>
</dbReference>
<dbReference type="PANTHER" id="PTHR34294">
    <property type="entry name" value="TRANSCRIPTIONAL REGULATOR-RELATED"/>
    <property type="match status" value="1"/>
</dbReference>
<evidence type="ECO:0000259" key="6">
    <source>
        <dbReference type="Pfam" id="PF04545"/>
    </source>
</evidence>
<organism evidence="7 8">
    <name type="scientific">Enterococcus florum</name>
    <dbReference type="NCBI Taxonomy" id="2480627"/>
    <lineage>
        <taxon>Bacteria</taxon>
        <taxon>Bacillati</taxon>
        <taxon>Bacillota</taxon>
        <taxon>Bacilli</taxon>
        <taxon>Lactobacillales</taxon>
        <taxon>Enterococcaceae</taxon>
        <taxon>Enterococcus</taxon>
    </lineage>
</organism>
<dbReference type="Pfam" id="PF04545">
    <property type="entry name" value="Sigma70_r4"/>
    <property type="match status" value="1"/>
</dbReference>
<accession>A0A4V0WQ22</accession>
<evidence type="ECO:0000256" key="3">
    <source>
        <dbReference type="ARBA" id="ARBA00023125"/>
    </source>
</evidence>
<evidence type="ECO:0000259" key="5">
    <source>
        <dbReference type="Pfam" id="PF04198"/>
    </source>
</evidence>
<sequence length="314" mass="34708">MDIIEEKNIVKMACLYYEEGLTQAQIAKQVGVSRSLVSKLLLDAKEEGIVEITINSKNTYTSLLERKLEKKYDLVSSIVIDSKDLTIEEIEKMTAKSAAYYLNKQLKHAKSVGISWGKAIRRMVDYFPYSNHSELSVVPLIGGMGDDFVNIHSNQLSHDLAKKVRGKSKYLYAPALLANEQLANALKSNPAIESVLSDGLNVDIAVVGIGNPYERSTMEEIGYLSHEDIEELSCNQIVGDINSRFYNEQGEEAICKINQSIIGVTLPNLQQVPQVLTIAADEGRIKAIKIAVEHQLVNVLITTDVIALALLADD</sequence>
<dbReference type="InterPro" id="IPR051054">
    <property type="entry name" value="SorC_transcr_regulators"/>
</dbReference>
<dbReference type="GO" id="GO:0003700">
    <property type="term" value="F:DNA-binding transcription factor activity"/>
    <property type="evidence" value="ECO:0007669"/>
    <property type="project" value="InterPro"/>
</dbReference>
<comment type="caution">
    <text evidence="7">The sequence shown here is derived from an EMBL/GenBank/DDBJ whole genome shotgun (WGS) entry which is preliminary data.</text>
</comment>
<dbReference type="SUPFAM" id="SSF46785">
    <property type="entry name" value="Winged helix' DNA-binding domain"/>
    <property type="match status" value="1"/>
</dbReference>
<protein>
    <submittedName>
        <fullName evidence="7">DeoR family transcriptional regulator</fullName>
    </submittedName>
</protein>
<dbReference type="PANTHER" id="PTHR34294:SF12">
    <property type="entry name" value="SUGAR-BINDING TRANSCRIPTIONAL REGULATOR"/>
    <property type="match status" value="1"/>
</dbReference>
<dbReference type="Pfam" id="PF04198">
    <property type="entry name" value="Sugar-bind"/>
    <property type="match status" value="1"/>
</dbReference>
<dbReference type="GO" id="GO:0006352">
    <property type="term" value="P:DNA-templated transcription initiation"/>
    <property type="evidence" value="ECO:0007669"/>
    <property type="project" value="InterPro"/>
</dbReference>
<reference evidence="8" key="1">
    <citation type="submission" date="2019-02" db="EMBL/GenBank/DDBJ databases">
        <title>Draft genome sequence of Enterococcus sp. Gos25-1.</title>
        <authorList>
            <person name="Tanaka N."/>
            <person name="Shiwa Y."/>
            <person name="Fujita N."/>
        </authorList>
    </citation>
    <scope>NUCLEOTIDE SEQUENCE [LARGE SCALE GENOMIC DNA]</scope>
    <source>
        <strain evidence="8">Gos25-1</strain>
    </source>
</reference>
<evidence type="ECO:0000256" key="4">
    <source>
        <dbReference type="ARBA" id="ARBA00023163"/>
    </source>
</evidence>
<dbReference type="InterPro" id="IPR007630">
    <property type="entry name" value="RNA_pol_sigma70_r4"/>
</dbReference>
<dbReference type="InterPro" id="IPR007324">
    <property type="entry name" value="Sugar-bd_dom_put"/>
</dbReference>
<dbReference type="SUPFAM" id="SSF100950">
    <property type="entry name" value="NagB/RpiA/CoA transferase-like"/>
    <property type="match status" value="1"/>
</dbReference>
<keyword evidence="8" id="KW-1185">Reference proteome</keyword>
<dbReference type="OrthoDB" id="58802at2"/>
<dbReference type="Proteomes" id="UP000290567">
    <property type="component" value="Unassembled WGS sequence"/>
</dbReference>
<dbReference type="GO" id="GO:0030246">
    <property type="term" value="F:carbohydrate binding"/>
    <property type="evidence" value="ECO:0007669"/>
    <property type="project" value="InterPro"/>
</dbReference>
<dbReference type="RefSeq" id="WP_146624220.1">
    <property type="nucleotide sequence ID" value="NZ_BJCC01000042.1"/>
</dbReference>
<name>A0A4V0WQ22_9ENTE</name>
<dbReference type="InterPro" id="IPR036390">
    <property type="entry name" value="WH_DNA-bd_sf"/>
</dbReference>
<comment type="similarity">
    <text evidence="1">Belongs to the SorC transcriptional regulatory family.</text>
</comment>
<evidence type="ECO:0000313" key="8">
    <source>
        <dbReference type="Proteomes" id="UP000290567"/>
    </source>
</evidence>
<feature type="domain" description="Sugar-binding" evidence="5">
    <location>
        <begin position="61"/>
        <end position="312"/>
    </location>
</feature>
<keyword evidence="2" id="KW-0805">Transcription regulation</keyword>